<dbReference type="Pfam" id="PF08245">
    <property type="entry name" value="Mur_ligase_M"/>
    <property type="match status" value="1"/>
</dbReference>
<dbReference type="InterPro" id="IPR013221">
    <property type="entry name" value="Mur_ligase_cen"/>
</dbReference>
<gene>
    <name evidence="8" type="primary">murE</name>
    <name evidence="13" type="ORF">SAMN04488525_10339</name>
</gene>
<dbReference type="SUPFAM" id="SSF53623">
    <property type="entry name" value="MurD-like peptide ligases, catalytic domain"/>
    <property type="match status" value="1"/>
</dbReference>
<dbReference type="InterPro" id="IPR035911">
    <property type="entry name" value="MurE/MurF_N"/>
</dbReference>
<comment type="cofactor">
    <cofactor evidence="8">
        <name>Mg(2+)</name>
        <dbReference type="ChEBI" id="CHEBI:18420"/>
    </cofactor>
</comment>
<dbReference type="Gene3D" id="3.40.1190.10">
    <property type="entry name" value="Mur-like, catalytic domain"/>
    <property type="match status" value="1"/>
</dbReference>
<evidence type="ECO:0000259" key="11">
    <source>
        <dbReference type="Pfam" id="PF02875"/>
    </source>
</evidence>
<evidence type="ECO:0000256" key="4">
    <source>
        <dbReference type="ARBA" id="ARBA00022960"/>
    </source>
</evidence>
<name>A0AB37ZZT6_9LACT</name>
<dbReference type="Gene3D" id="3.90.190.20">
    <property type="entry name" value="Mur ligase, C-terminal domain"/>
    <property type="match status" value="1"/>
</dbReference>
<organism evidence="13 14">
    <name type="scientific">Trichococcus collinsii</name>
    <dbReference type="NCBI Taxonomy" id="157076"/>
    <lineage>
        <taxon>Bacteria</taxon>
        <taxon>Bacillati</taxon>
        <taxon>Bacillota</taxon>
        <taxon>Bacilli</taxon>
        <taxon>Lactobacillales</taxon>
        <taxon>Carnobacteriaceae</taxon>
        <taxon>Trichococcus</taxon>
    </lineage>
</organism>
<comment type="similarity">
    <text evidence="2 8">Belongs to the MurCDEF family. MurE subfamily.</text>
</comment>
<comment type="subcellular location">
    <subcellularLocation>
        <location evidence="8 9">Cytoplasm</location>
    </subcellularLocation>
</comment>
<comment type="caution">
    <text evidence="13">The sequence shown here is derived from an EMBL/GenBank/DDBJ whole genome shotgun (WGS) entry which is preliminary data.</text>
</comment>
<feature type="domain" description="Mur ligase N-terminal catalytic" evidence="10">
    <location>
        <begin position="75"/>
        <end position="147"/>
    </location>
</feature>
<feature type="binding site" evidence="8">
    <location>
        <position position="238"/>
    </location>
    <ligand>
        <name>UDP-N-acetyl-alpha-D-muramoyl-L-alanyl-D-glutamate</name>
        <dbReference type="ChEBI" id="CHEBI:83900"/>
    </ligand>
</feature>
<keyword evidence="8" id="KW-0963">Cytoplasm</keyword>
<dbReference type="GO" id="GO:0005737">
    <property type="term" value="C:cytoplasm"/>
    <property type="evidence" value="ECO:0007669"/>
    <property type="project" value="UniProtKB-SubCell"/>
</dbReference>
<keyword evidence="6 8" id="KW-0131">Cell cycle</keyword>
<dbReference type="PANTHER" id="PTHR23135:SF4">
    <property type="entry name" value="UDP-N-ACETYLMURAMOYL-L-ALANYL-D-GLUTAMATE--2,6-DIAMINOPIMELATE LIGASE MURE HOMOLOG, CHLOROPLASTIC"/>
    <property type="match status" value="1"/>
</dbReference>
<feature type="binding site" evidence="8">
    <location>
        <position position="230"/>
    </location>
    <ligand>
        <name>UDP-N-acetyl-alpha-D-muramoyl-L-alanyl-D-glutamate</name>
        <dbReference type="ChEBI" id="CHEBI:83900"/>
    </ligand>
</feature>
<dbReference type="InterPro" id="IPR000713">
    <property type="entry name" value="Mur_ligase_N"/>
</dbReference>
<comment type="PTM">
    <text evidence="8">Carboxylation is probably crucial for Mg(2+) binding and, consequently, for the gamma-phosphate positioning of ATP.</text>
</comment>
<evidence type="ECO:0000256" key="3">
    <source>
        <dbReference type="ARBA" id="ARBA00022618"/>
    </source>
</evidence>
<dbReference type="SUPFAM" id="SSF63418">
    <property type="entry name" value="MurE/MurF N-terminal domain"/>
    <property type="match status" value="1"/>
</dbReference>
<evidence type="ECO:0000259" key="10">
    <source>
        <dbReference type="Pfam" id="PF01225"/>
    </source>
</evidence>
<evidence type="ECO:0000256" key="2">
    <source>
        <dbReference type="ARBA" id="ARBA00005898"/>
    </source>
</evidence>
<sequence>MLFKLILPQWPSDDRPLTRKGTFRTFPFVVLLDGIDQTAIGVDGKVICVKATDLIDVLKMKKVVGSLDPDLNIGKISQDSRDIQSGDLFVCIDGTQVDGHNYVEKAVANGAGLIVAHKDIQRLAATVPVVYVPDTGKAMSLLANHFYAYPSESMKVIGVTGTNGKTTVTYLVEAILKAMDKKTGLMGTIEMHIGDEVHKTKNTTPDSITMQKSLHLMVEKKTEYFTLELSSIALEMGRAWGLDMDVAIMTNLTHEHMEFHHTMEAYAEAKKLLFSQLGNGRKNGRTKTAVLNADDETIHSYRIATAAEVISYSVKDETADFFAADIAYSRTQTRFNLVVYGERYPVVTNLVGLYNVSNTLAALAAVYALGIPLEHASKAVASLAGVTGRLEIVPGASDIGVYVDFAHSPDAMEKVLSVVREFTQGRVISVFGGAGEREHEKRPIMARIGTELSDYVVLTTDDTGKEPQEQIISMMLAGIEKDNYEYIENRKEAIVYAITIAEPGDTVILLGRGHEADYNDRGRMIRLLDSEVAAEAIELRNKRLADKA</sequence>
<dbReference type="SUPFAM" id="SSF53244">
    <property type="entry name" value="MurD-like peptide ligases, peptide-binding domain"/>
    <property type="match status" value="1"/>
</dbReference>
<dbReference type="InterPro" id="IPR036565">
    <property type="entry name" value="Mur-like_cat_sf"/>
</dbReference>
<feature type="binding site" evidence="8">
    <location>
        <begin position="203"/>
        <end position="204"/>
    </location>
    <ligand>
        <name>UDP-N-acetyl-alpha-D-muramoyl-L-alanyl-D-glutamate</name>
        <dbReference type="ChEBI" id="CHEBI:83900"/>
    </ligand>
</feature>
<accession>A0AB37ZZT6</accession>
<dbReference type="Proteomes" id="UP000199042">
    <property type="component" value="Unassembled WGS sequence"/>
</dbReference>
<evidence type="ECO:0000256" key="1">
    <source>
        <dbReference type="ARBA" id="ARBA00004752"/>
    </source>
</evidence>
<reference evidence="13 14" key="1">
    <citation type="submission" date="2016-10" db="EMBL/GenBank/DDBJ databases">
        <authorList>
            <person name="Varghese N."/>
            <person name="Submissions S."/>
        </authorList>
    </citation>
    <scope>NUCLEOTIDE SEQUENCE [LARGE SCALE GENOMIC DNA]</scope>
    <source>
        <strain evidence="13 14">DSM 14526</strain>
    </source>
</reference>
<evidence type="ECO:0000256" key="8">
    <source>
        <dbReference type="HAMAP-Rule" id="MF_00208"/>
    </source>
</evidence>
<comment type="caution">
    <text evidence="8">Lacks conserved residue(s) required for the propagation of feature annotation.</text>
</comment>
<keyword evidence="8" id="KW-0067">ATP-binding</keyword>
<dbReference type="EMBL" id="FNQH01000003">
    <property type="protein sequence ID" value="SEA42947.1"/>
    <property type="molecule type" value="Genomic_DNA"/>
</dbReference>
<dbReference type="Pfam" id="PF01225">
    <property type="entry name" value="Mur_ligase"/>
    <property type="match status" value="1"/>
</dbReference>
<evidence type="ECO:0000313" key="13">
    <source>
        <dbReference type="EMBL" id="SEA42947.1"/>
    </source>
</evidence>
<dbReference type="Gene3D" id="3.40.1390.10">
    <property type="entry name" value="MurE/MurF, N-terminal domain"/>
    <property type="match status" value="1"/>
</dbReference>
<dbReference type="NCBIfam" id="TIGR01085">
    <property type="entry name" value="murE"/>
    <property type="match status" value="1"/>
</dbReference>
<keyword evidence="14" id="KW-1185">Reference proteome</keyword>
<dbReference type="GO" id="GO:0016881">
    <property type="term" value="F:acid-amino acid ligase activity"/>
    <property type="evidence" value="ECO:0007669"/>
    <property type="project" value="UniProtKB-UniRule"/>
</dbReference>
<dbReference type="PANTHER" id="PTHR23135">
    <property type="entry name" value="MUR LIGASE FAMILY MEMBER"/>
    <property type="match status" value="1"/>
</dbReference>
<proteinExistence type="inferred from homology"/>
<dbReference type="HAMAP" id="MF_00208">
    <property type="entry name" value="MurE"/>
    <property type="match status" value="1"/>
</dbReference>
<dbReference type="InterPro" id="IPR036615">
    <property type="entry name" value="Mur_ligase_C_dom_sf"/>
</dbReference>
<dbReference type="InterPro" id="IPR005761">
    <property type="entry name" value="UDP-N-AcMur-Glu-dNH2Pim_ligase"/>
</dbReference>
<dbReference type="NCBIfam" id="NF001126">
    <property type="entry name" value="PRK00139.1-4"/>
    <property type="match status" value="1"/>
</dbReference>
<keyword evidence="5 8" id="KW-0573">Peptidoglycan synthesis</keyword>
<evidence type="ECO:0000256" key="9">
    <source>
        <dbReference type="RuleBase" id="RU004135"/>
    </source>
</evidence>
<feature type="binding site" evidence="8">
    <location>
        <position position="202"/>
    </location>
    <ligand>
        <name>UDP-N-acetyl-alpha-D-muramoyl-L-alanyl-D-glutamate</name>
        <dbReference type="ChEBI" id="CHEBI:83900"/>
    </ligand>
</feature>
<dbReference type="Pfam" id="PF02875">
    <property type="entry name" value="Mur_ligase_C"/>
    <property type="match status" value="1"/>
</dbReference>
<feature type="binding site" evidence="8">
    <location>
        <begin position="161"/>
        <end position="167"/>
    </location>
    <ligand>
        <name>ATP</name>
        <dbReference type="ChEBI" id="CHEBI:30616"/>
    </ligand>
</feature>
<feature type="domain" description="Mur ligase central" evidence="12">
    <location>
        <begin position="159"/>
        <end position="366"/>
    </location>
</feature>
<evidence type="ECO:0000256" key="5">
    <source>
        <dbReference type="ARBA" id="ARBA00022984"/>
    </source>
</evidence>
<evidence type="ECO:0000256" key="6">
    <source>
        <dbReference type="ARBA" id="ARBA00023306"/>
    </source>
</evidence>
<dbReference type="GO" id="GO:0051301">
    <property type="term" value="P:cell division"/>
    <property type="evidence" value="ECO:0007669"/>
    <property type="project" value="UniProtKB-KW"/>
</dbReference>
<keyword evidence="4 8" id="KW-0133">Cell shape</keyword>
<comment type="pathway">
    <text evidence="1 8 9">Cell wall biogenesis; peptidoglycan biosynthesis.</text>
</comment>
<evidence type="ECO:0000256" key="7">
    <source>
        <dbReference type="ARBA" id="ARBA00023316"/>
    </source>
</evidence>
<dbReference type="EC" id="6.3.2.-" evidence="8"/>
<keyword evidence="8" id="KW-0460">Magnesium</keyword>
<dbReference type="GO" id="GO:0000287">
    <property type="term" value="F:magnesium ion binding"/>
    <property type="evidence" value="ECO:0007669"/>
    <property type="project" value="UniProtKB-UniRule"/>
</dbReference>
<evidence type="ECO:0000259" key="12">
    <source>
        <dbReference type="Pfam" id="PF08245"/>
    </source>
</evidence>
<dbReference type="GO" id="GO:0071555">
    <property type="term" value="P:cell wall organization"/>
    <property type="evidence" value="ECO:0007669"/>
    <property type="project" value="UniProtKB-KW"/>
</dbReference>
<feature type="modified residue" description="N6-carboxylysine" evidence="8">
    <location>
        <position position="270"/>
    </location>
</feature>
<comment type="function">
    <text evidence="8">Catalyzes the addition of an amino acid to the nucleotide precursor UDP-N-acetylmuramoyl-L-alanyl-D-glutamate (UMAG) in the biosynthesis of bacterial cell-wall peptidoglycan.</text>
</comment>
<dbReference type="InterPro" id="IPR004101">
    <property type="entry name" value="Mur_ligase_C"/>
</dbReference>
<keyword evidence="7 8" id="KW-0961">Cell wall biogenesis/degradation</keyword>
<dbReference type="AlphaFoldDB" id="A0AB37ZZT6"/>
<keyword evidence="3 8" id="KW-0132">Cell division</keyword>
<feature type="binding site" evidence="8">
    <location>
        <position position="80"/>
    </location>
    <ligand>
        <name>UDP-N-acetyl-alpha-D-muramoyl-L-alanyl-D-glutamate</name>
        <dbReference type="ChEBI" id="CHEBI:83900"/>
    </ligand>
</feature>
<dbReference type="GO" id="GO:0005524">
    <property type="term" value="F:ATP binding"/>
    <property type="evidence" value="ECO:0007669"/>
    <property type="project" value="UniProtKB-UniRule"/>
</dbReference>
<dbReference type="GO" id="GO:0008360">
    <property type="term" value="P:regulation of cell shape"/>
    <property type="evidence" value="ECO:0007669"/>
    <property type="project" value="UniProtKB-KW"/>
</dbReference>
<keyword evidence="8" id="KW-0547">Nucleotide-binding</keyword>
<protein>
    <recommendedName>
        <fullName evidence="8">UDP-N-acetylmuramyl-tripeptide synthetase</fullName>
        <ecNumber evidence="8">6.3.2.-</ecNumber>
    </recommendedName>
    <alternativeName>
        <fullName evidence="8">UDP-MurNAc-tripeptide synthetase</fullName>
    </alternativeName>
</protein>
<keyword evidence="8 13" id="KW-0436">Ligase</keyword>
<dbReference type="GO" id="GO:0009252">
    <property type="term" value="P:peptidoglycan biosynthetic process"/>
    <property type="evidence" value="ECO:0007669"/>
    <property type="project" value="UniProtKB-UniRule"/>
</dbReference>
<evidence type="ECO:0000313" key="14">
    <source>
        <dbReference type="Proteomes" id="UP000199042"/>
    </source>
</evidence>
<feature type="domain" description="Mur ligase C-terminal" evidence="11">
    <location>
        <begin position="388"/>
        <end position="513"/>
    </location>
</feature>